<dbReference type="AlphaFoldDB" id="A0A1R1Y4Q6"/>
<proteinExistence type="predicted"/>
<protein>
    <submittedName>
        <fullName evidence="2">Uncharacterized protein</fullName>
    </submittedName>
</protein>
<dbReference type="Proteomes" id="UP000187283">
    <property type="component" value="Unassembled WGS sequence"/>
</dbReference>
<dbReference type="EMBL" id="LSSN01000876">
    <property type="protein sequence ID" value="OMJ21967.1"/>
    <property type="molecule type" value="Genomic_DNA"/>
</dbReference>
<evidence type="ECO:0000256" key="1">
    <source>
        <dbReference type="SAM" id="SignalP"/>
    </source>
</evidence>
<gene>
    <name evidence="2" type="ORF">AYI70_g3156</name>
</gene>
<feature type="chain" id="PRO_5012977874" evidence="1">
    <location>
        <begin position="22"/>
        <end position="108"/>
    </location>
</feature>
<evidence type="ECO:0000313" key="3">
    <source>
        <dbReference type="Proteomes" id="UP000187283"/>
    </source>
</evidence>
<dbReference type="OrthoDB" id="10351360at2759"/>
<comment type="caution">
    <text evidence="2">The sequence shown here is derived from an EMBL/GenBank/DDBJ whole genome shotgun (WGS) entry which is preliminary data.</text>
</comment>
<accession>A0A1R1Y4Q6</accession>
<reference evidence="2 3" key="1">
    <citation type="submission" date="2017-01" db="EMBL/GenBank/DDBJ databases">
        <authorList>
            <person name="Mah S.A."/>
            <person name="Swanson W.J."/>
            <person name="Moy G.W."/>
            <person name="Vacquier V.D."/>
        </authorList>
    </citation>
    <scope>NUCLEOTIDE SEQUENCE [LARGE SCALE GENOMIC DNA]</scope>
    <source>
        <strain evidence="2 3">GSMNP</strain>
    </source>
</reference>
<organism evidence="2 3">
    <name type="scientific">Smittium culicis</name>
    <dbReference type="NCBI Taxonomy" id="133412"/>
    <lineage>
        <taxon>Eukaryota</taxon>
        <taxon>Fungi</taxon>
        <taxon>Fungi incertae sedis</taxon>
        <taxon>Zoopagomycota</taxon>
        <taxon>Kickxellomycotina</taxon>
        <taxon>Harpellomycetes</taxon>
        <taxon>Harpellales</taxon>
        <taxon>Legeriomycetaceae</taxon>
        <taxon>Smittium</taxon>
    </lineage>
</organism>
<feature type="signal peptide" evidence="1">
    <location>
        <begin position="1"/>
        <end position="21"/>
    </location>
</feature>
<keyword evidence="3" id="KW-1185">Reference proteome</keyword>
<evidence type="ECO:0000313" key="2">
    <source>
        <dbReference type="EMBL" id="OMJ21967.1"/>
    </source>
</evidence>
<sequence>MFKSIALLVAVSASLFVSVNSQAPFLKFYAHRNYNVKLRQFTPVLGRCHNIGSFNSAKLLGTSIGFVKMYRGPGCSGSSAIRFLSTQPMLSNSLARYGGRFYSIRYRI</sequence>
<name>A0A1R1Y4Q6_9FUNG</name>
<keyword evidence="1" id="KW-0732">Signal</keyword>